<keyword evidence="1" id="KW-0812">Transmembrane</keyword>
<comment type="caution">
    <text evidence="5">The sequence shown here is derived from an EMBL/GenBank/DDBJ whole genome shotgun (WGS) entry which is preliminary data.</text>
</comment>
<feature type="signal peptide" evidence="2">
    <location>
        <begin position="1"/>
        <end position="21"/>
    </location>
</feature>
<evidence type="ECO:0000259" key="4">
    <source>
        <dbReference type="Pfam" id="PF25221"/>
    </source>
</evidence>
<dbReference type="InterPro" id="IPR025178">
    <property type="entry name" value="Lnb_N"/>
</dbReference>
<feature type="transmembrane region" description="Helical" evidence="1">
    <location>
        <begin position="370"/>
        <end position="389"/>
    </location>
</feature>
<dbReference type="AlphaFoldDB" id="A4C1I5"/>
<protein>
    <submittedName>
        <fullName evidence="5">Uncharacterized protein</fullName>
    </submittedName>
</protein>
<dbReference type="Proteomes" id="UP000003053">
    <property type="component" value="Unassembled WGS sequence"/>
</dbReference>
<keyword evidence="1" id="KW-0472">Membrane</keyword>
<keyword evidence="1" id="KW-1133">Transmembrane helix</keyword>
<feature type="transmembrane region" description="Helical" evidence="1">
    <location>
        <begin position="317"/>
        <end position="333"/>
    </location>
</feature>
<dbReference type="HOGENOM" id="CLU_052983_1_0_10"/>
<dbReference type="eggNOG" id="ENOG502Z87C">
    <property type="taxonomic scope" value="Bacteria"/>
</dbReference>
<gene>
    <name evidence="5" type="ORF">PI23P_11662</name>
</gene>
<evidence type="ECO:0000313" key="6">
    <source>
        <dbReference type="Proteomes" id="UP000003053"/>
    </source>
</evidence>
<evidence type="ECO:0000259" key="3">
    <source>
        <dbReference type="Pfam" id="PF13387"/>
    </source>
</evidence>
<feature type="transmembrane region" description="Helical" evidence="1">
    <location>
        <begin position="255"/>
        <end position="274"/>
    </location>
</feature>
<accession>A4C1I5</accession>
<dbReference type="EMBL" id="AAOG01000003">
    <property type="protein sequence ID" value="EAR11988.1"/>
    <property type="molecule type" value="Genomic_DNA"/>
</dbReference>
<evidence type="ECO:0000313" key="5">
    <source>
        <dbReference type="EMBL" id="EAR11988.1"/>
    </source>
</evidence>
<dbReference type="Pfam" id="PF25221">
    <property type="entry name" value="5TMH_Lnb"/>
    <property type="match status" value="1"/>
</dbReference>
<keyword evidence="2" id="KW-0732">Signal</keyword>
<dbReference type="OrthoDB" id="319167at2"/>
<feature type="transmembrane region" description="Helical" evidence="1">
    <location>
        <begin position="286"/>
        <end position="305"/>
    </location>
</feature>
<feature type="domain" description="Lnb-like transmembrane" evidence="4">
    <location>
        <begin position="255"/>
        <end position="389"/>
    </location>
</feature>
<feature type="transmembrane region" description="Helical" evidence="1">
    <location>
        <begin position="345"/>
        <end position="364"/>
    </location>
</feature>
<feature type="domain" description="Lnb N-terminal periplasmic" evidence="3">
    <location>
        <begin position="30"/>
        <end position="180"/>
    </location>
</feature>
<keyword evidence="6" id="KW-1185">Reference proteome</keyword>
<evidence type="ECO:0000256" key="1">
    <source>
        <dbReference type="SAM" id="Phobius"/>
    </source>
</evidence>
<proteinExistence type="predicted"/>
<sequence length="406" mass="47727">MKKKTIFLVFLCLLFINKIEAQVNLSINSEISLITAGPGEELYEKFGHSALRVVDTTLNIDLIYNYGIFDFNAPNFYSNFAKGKMYYLVAKYDFKYFLASYKQDKRWLKQQILNLDLSEKQRVFDYLENNVRKENATYLYDPFFDNCATKLRDILQITFGNNIALNSTNISNNQTLRALMDQEIYWNTWGNFGINIIAGTILDKKRSQLSYTYLPDQLYNTFKYARIKRENVFIPLVEKEQVLLNFTEQATPLKITSPVTVFSIFLIIVLFITFKDLKNNKRSRYLDFIIFFIIGIVGLLLTYLWLFSSHTTAPNNFNILWAFLPNLWMAFSLRKKNVKVGVKKYILLLLFTLGILPFLWFFKIQAFPCAAIPIFLLLFIRYLFLYKYLYSLKKAIHSAHITNNPQ</sequence>
<dbReference type="STRING" id="313594.PI23P_11662"/>
<dbReference type="RefSeq" id="WP_004570948.1">
    <property type="nucleotide sequence ID" value="NZ_CH724148.1"/>
</dbReference>
<name>A4C1I5_9FLAO</name>
<evidence type="ECO:0000256" key="2">
    <source>
        <dbReference type="SAM" id="SignalP"/>
    </source>
</evidence>
<feature type="chain" id="PRO_5002665569" evidence="2">
    <location>
        <begin position="22"/>
        <end position="406"/>
    </location>
</feature>
<dbReference type="Pfam" id="PF13387">
    <property type="entry name" value="Lnb_N"/>
    <property type="match status" value="1"/>
</dbReference>
<dbReference type="InterPro" id="IPR057436">
    <property type="entry name" value="5TMH_Lnb"/>
</dbReference>
<organism evidence="5 6">
    <name type="scientific">Polaribacter irgensii 23-P</name>
    <dbReference type="NCBI Taxonomy" id="313594"/>
    <lineage>
        <taxon>Bacteria</taxon>
        <taxon>Pseudomonadati</taxon>
        <taxon>Bacteroidota</taxon>
        <taxon>Flavobacteriia</taxon>
        <taxon>Flavobacteriales</taxon>
        <taxon>Flavobacteriaceae</taxon>
    </lineage>
</organism>
<reference evidence="5 6" key="1">
    <citation type="submission" date="2006-02" db="EMBL/GenBank/DDBJ databases">
        <authorList>
            <person name="Murray A."/>
            <person name="Staley J."/>
            <person name="Ferriera S."/>
            <person name="Johnson J."/>
            <person name="Kravitz S."/>
            <person name="Halpern A."/>
            <person name="Remington K."/>
            <person name="Beeson K."/>
            <person name="Tran B."/>
            <person name="Rogers Y.-H."/>
            <person name="Friedman R."/>
            <person name="Venter J.C."/>
        </authorList>
    </citation>
    <scope>NUCLEOTIDE SEQUENCE [LARGE SCALE GENOMIC DNA]</scope>
    <source>
        <strain evidence="5 6">23-P</strain>
    </source>
</reference>